<keyword evidence="8" id="KW-0238">DNA-binding</keyword>
<dbReference type="Pfam" id="PF02768">
    <property type="entry name" value="DNA_pol3_beta_3"/>
    <property type="match status" value="1"/>
</dbReference>
<sequence>MVSRVVGNNNPLQVLNNILLKTDQGRVKLSSTNLEIGVNTWVGGKVDKEGALTVPARLMNEYINNLPSEKVTLESLDNSTLVLESENYHTNIKGLPHEDFPLIPSIAEEAFAKIDGTELKNALSETVWASAQNETQPEISGVFMAFEKDSLRIAATDRYRLAERTVKLLGPVEQEKEVILPARTIAELYKILGAGKGEVEIYFSESQALFKFDETELISRLIDGQYPDYRQIIPKSFKTEVEVPREELMHALKAASLFVPDSNNITLEVKPGAGITVTASSMAAGENTTQIKAKVTGEENGAVFNFRYLLDCLNNLAVTTVRLKMINDASPAAVVPEGRDNYTYIVMPIKL</sequence>
<evidence type="ECO:0000256" key="4">
    <source>
        <dbReference type="ARBA" id="ARBA00022679"/>
    </source>
</evidence>
<accession>A0A1F5NR05</accession>
<dbReference type="GO" id="GO:0006271">
    <property type="term" value="P:DNA strand elongation involved in DNA replication"/>
    <property type="evidence" value="ECO:0007669"/>
    <property type="project" value="TreeGrafter"/>
</dbReference>
<keyword evidence="7 9" id="KW-0239">DNA-directed DNA polymerase</keyword>
<comment type="subunit">
    <text evidence="9">Forms a ring-shaped head-to-tail homodimer around DNA.</text>
</comment>
<evidence type="ECO:0000256" key="7">
    <source>
        <dbReference type="ARBA" id="ARBA00022932"/>
    </source>
</evidence>
<evidence type="ECO:0000256" key="6">
    <source>
        <dbReference type="ARBA" id="ARBA00022705"/>
    </source>
</evidence>
<reference evidence="13 14" key="1">
    <citation type="journal article" date="2016" name="Nat. Commun.">
        <title>Thousands of microbial genomes shed light on interconnected biogeochemical processes in an aquifer system.</title>
        <authorList>
            <person name="Anantharaman K."/>
            <person name="Brown C.T."/>
            <person name="Hug L.A."/>
            <person name="Sharon I."/>
            <person name="Castelle C.J."/>
            <person name="Probst A.J."/>
            <person name="Thomas B.C."/>
            <person name="Singh A."/>
            <person name="Wilkins M.J."/>
            <person name="Karaoz U."/>
            <person name="Brodie E.L."/>
            <person name="Williams K.H."/>
            <person name="Hubbard S.S."/>
            <person name="Banfield J.F."/>
        </authorList>
    </citation>
    <scope>NUCLEOTIDE SEQUENCE [LARGE SCALE GENOMIC DNA]</scope>
</reference>
<dbReference type="EMBL" id="MFEJ01000021">
    <property type="protein sequence ID" value="OGE80111.1"/>
    <property type="molecule type" value="Genomic_DNA"/>
</dbReference>
<dbReference type="Gene3D" id="3.70.10.10">
    <property type="match status" value="1"/>
</dbReference>
<feature type="domain" description="DNA polymerase III beta sliding clamp central" evidence="11">
    <location>
        <begin position="114"/>
        <end position="228"/>
    </location>
</feature>
<dbReference type="InterPro" id="IPR022637">
    <property type="entry name" value="DNA_polIII_beta_cen"/>
</dbReference>
<evidence type="ECO:0000256" key="9">
    <source>
        <dbReference type="PIRNR" id="PIRNR000804"/>
    </source>
</evidence>
<dbReference type="InterPro" id="IPR001001">
    <property type="entry name" value="DNA_polIII_beta"/>
</dbReference>
<dbReference type="GO" id="GO:0008408">
    <property type="term" value="F:3'-5' exonuclease activity"/>
    <property type="evidence" value="ECO:0007669"/>
    <property type="project" value="InterPro"/>
</dbReference>
<comment type="caution">
    <text evidence="13">The sequence shown here is derived from an EMBL/GenBank/DDBJ whole genome shotgun (WGS) entry which is preliminary data.</text>
</comment>
<dbReference type="Pfam" id="PF02767">
    <property type="entry name" value="DNA_pol3_beta_2"/>
    <property type="match status" value="1"/>
</dbReference>
<dbReference type="CDD" id="cd00140">
    <property type="entry name" value="beta_clamp"/>
    <property type="match status" value="1"/>
</dbReference>
<gene>
    <name evidence="13" type="ORF">A2660_00590</name>
</gene>
<dbReference type="InterPro" id="IPR022634">
    <property type="entry name" value="DNA_polIII_beta_N"/>
</dbReference>
<dbReference type="PIRSF" id="PIRSF000804">
    <property type="entry name" value="DNA_pol_III_b"/>
    <property type="match status" value="1"/>
</dbReference>
<proteinExistence type="inferred from homology"/>
<comment type="function">
    <text evidence="9">Confers DNA tethering and processivity to DNA polymerases and other proteins. Acts as a clamp, forming a ring around DNA (a reaction catalyzed by the clamp-loading complex) which diffuses in an ATP-independent manner freely and bidirectionally along dsDNA. Initially characterized for its ability to contact the catalytic subunit of DNA polymerase III (Pol III), a complex, multichain enzyme responsible for most of the replicative synthesis in bacteria; Pol III exhibits 3'-5' exonuclease proofreading activity. The beta chain is required for initiation of replication as well as for processivity of DNA replication.</text>
</comment>
<dbReference type="PANTHER" id="PTHR30478">
    <property type="entry name" value="DNA POLYMERASE III SUBUNIT BETA"/>
    <property type="match status" value="1"/>
</dbReference>
<dbReference type="SMART" id="SM00480">
    <property type="entry name" value="POL3Bc"/>
    <property type="match status" value="1"/>
</dbReference>
<name>A0A1F5NR05_9BACT</name>
<keyword evidence="3 9" id="KW-0963">Cytoplasm</keyword>
<dbReference type="GO" id="GO:0009360">
    <property type="term" value="C:DNA polymerase III complex"/>
    <property type="evidence" value="ECO:0007669"/>
    <property type="project" value="InterPro"/>
</dbReference>
<evidence type="ECO:0000256" key="2">
    <source>
        <dbReference type="ARBA" id="ARBA00010752"/>
    </source>
</evidence>
<evidence type="ECO:0000256" key="5">
    <source>
        <dbReference type="ARBA" id="ARBA00022695"/>
    </source>
</evidence>
<feature type="domain" description="DNA polymerase III beta sliding clamp N-terminal" evidence="10">
    <location>
        <begin position="2"/>
        <end position="104"/>
    </location>
</feature>
<dbReference type="AlphaFoldDB" id="A0A1F5NR05"/>
<evidence type="ECO:0000313" key="14">
    <source>
        <dbReference type="Proteomes" id="UP000176233"/>
    </source>
</evidence>
<evidence type="ECO:0000259" key="11">
    <source>
        <dbReference type="Pfam" id="PF02767"/>
    </source>
</evidence>
<dbReference type="SUPFAM" id="SSF55979">
    <property type="entry name" value="DNA clamp"/>
    <property type="match status" value="3"/>
</dbReference>
<evidence type="ECO:0000256" key="1">
    <source>
        <dbReference type="ARBA" id="ARBA00004496"/>
    </source>
</evidence>
<keyword evidence="4 9" id="KW-0808">Transferase</keyword>
<evidence type="ECO:0000259" key="12">
    <source>
        <dbReference type="Pfam" id="PF02768"/>
    </source>
</evidence>
<dbReference type="InterPro" id="IPR046938">
    <property type="entry name" value="DNA_clamp_sf"/>
</dbReference>
<dbReference type="GO" id="GO:0005737">
    <property type="term" value="C:cytoplasm"/>
    <property type="evidence" value="ECO:0007669"/>
    <property type="project" value="UniProtKB-SubCell"/>
</dbReference>
<keyword evidence="6 9" id="KW-0235">DNA replication</keyword>
<evidence type="ECO:0000259" key="10">
    <source>
        <dbReference type="Pfam" id="PF00712"/>
    </source>
</evidence>
<keyword evidence="5 9" id="KW-0548">Nucleotidyltransferase</keyword>
<evidence type="ECO:0000256" key="3">
    <source>
        <dbReference type="ARBA" id="ARBA00022490"/>
    </source>
</evidence>
<protein>
    <recommendedName>
        <fullName evidence="9">Beta sliding clamp</fullName>
    </recommendedName>
</protein>
<dbReference type="Gene3D" id="3.10.150.10">
    <property type="entry name" value="DNA Polymerase III, subunit A, domain 2"/>
    <property type="match status" value="1"/>
</dbReference>
<comment type="subcellular location">
    <subcellularLocation>
        <location evidence="1 9">Cytoplasm</location>
    </subcellularLocation>
</comment>
<dbReference type="NCBIfam" id="TIGR00663">
    <property type="entry name" value="dnan"/>
    <property type="match status" value="1"/>
</dbReference>
<evidence type="ECO:0000256" key="8">
    <source>
        <dbReference type="ARBA" id="ARBA00023125"/>
    </source>
</evidence>
<dbReference type="PANTHER" id="PTHR30478:SF0">
    <property type="entry name" value="BETA SLIDING CLAMP"/>
    <property type="match status" value="1"/>
</dbReference>
<evidence type="ECO:0000313" key="13">
    <source>
        <dbReference type="EMBL" id="OGE80111.1"/>
    </source>
</evidence>
<dbReference type="Proteomes" id="UP000176233">
    <property type="component" value="Unassembled WGS sequence"/>
</dbReference>
<dbReference type="InterPro" id="IPR022635">
    <property type="entry name" value="DNA_polIII_beta_C"/>
</dbReference>
<dbReference type="GO" id="GO:0003677">
    <property type="term" value="F:DNA binding"/>
    <property type="evidence" value="ECO:0007669"/>
    <property type="project" value="UniProtKB-UniRule"/>
</dbReference>
<comment type="similarity">
    <text evidence="2 9">Belongs to the beta sliding clamp family.</text>
</comment>
<dbReference type="Pfam" id="PF00712">
    <property type="entry name" value="DNA_pol3_beta"/>
    <property type="match status" value="1"/>
</dbReference>
<feature type="domain" description="DNA polymerase III beta sliding clamp C-terminal" evidence="12">
    <location>
        <begin position="230"/>
        <end position="349"/>
    </location>
</feature>
<dbReference type="GO" id="GO:0003887">
    <property type="term" value="F:DNA-directed DNA polymerase activity"/>
    <property type="evidence" value="ECO:0007669"/>
    <property type="project" value="UniProtKB-UniRule"/>
</dbReference>
<organism evidence="13 14">
    <name type="scientific">Candidatus Doudnabacteria bacterium RIFCSPHIGHO2_01_FULL_45_18</name>
    <dbReference type="NCBI Taxonomy" id="1817823"/>
    <lineage>
        <taxon>Bacteria</taxon>
        <taxon>Candidatus Doudnaibacteriota</taxon>
    </lineage>
</organism>